<evidence type="ECO:0000256" key="3">
    <source>
        <dbReference type="PROSITE-ProRule" id="PRU00708"/>
    </source>
</evidence>
<comment type="caution">
    <text evidence="4">The sequence shown here is derived from an EMBL/GenBank/DDBJ whole genome shotgun (WGS) entry which is preliminary data.</text>
</comment>
<feature type="repeat" description="PPR" evidence="3">
    <location>
        <begin position="351"/>
        <end position="381"/>
    </location>
</feature>
<dbReference type="PANTHER" id="PTHR46128:SF307">
    <property type="entry name" value="PENTACOTRIPEPTIDE-REPEAT REGION OF PRORP DOMAIN-CONTAINING PROTEIN"/>
    <property type="match status" value="1"/>
</dbReference>
<feature type="repeat" description="PPR" evidence="3">
    <location>
        <begin position="82"/>
        <end position="116"/>
    </location>
</feature>
<dbReference type="Pfam" id="PF12854">
    <property type="entry name" value="PPR_1"/>
    <property type="match status" value="1"/>
</dbReference>
<feature type="repeat" description="PPR" evidence="3">
    <location>
        <begin position="153"/>
        <end position="183"/>
    </location>
</feature>
<gene>
    <name evidence="4" type="ORF">Bca52824_071087</name>
</gene>
<dbReference type="InterPro" id="IPR002885">
    <property type="entry name" value="PPR_rpt"/>
</dbReference>
<organism evidence="4 5">
    <name type="scientific">Brassica carinata</name>
    <name type="common">Ethiopian mustard</name>
    <name type="synonym">Abyssinian cabbage</name>
    <dbReference type="NCBI Taxonomy" id="52824"/>
    <lineage>
        <taxon>Eukaryota</taxon>
        <taxon>Viridiplantae</taxon>
        <taxon>Streptophyta</taxon>
        <taxon>Embryophyta</taxon>
        <taxon>Tracheophyta</taxon>
        <taxon>Spermatophyta</taxon>
        <taxon>Magnoliopsida</taxon>
        <taxon>eudicotyledons</taxon>
        <taxon>Gunneridae</taxon>
        <taxon>Pentapetalae</taxon>
        <taxon>rosids</taxon>
        <taxon>malvids</taxon>
        <taxon>Brassicales</taxon>
        <taxon>Brassicaceae</taxon>
        <taxon>Brassiceae</taxon>
        <taxon>Brassica</taxon>
    </lineage>
</organism>
<dbReference type="AlphaFoldDB" id="A0A8X7Q6J1"/>
<dbReference type="SUPFAM" id="SSF48452">
    <property type="entry name" value="TPR-like"/>
    <property type="match status" value="1"/>
</dbReference>
<comment type="similarity">
    <text evidence="1">Belongs to the PPR family. P subfamily.</text>
</comment>
<dbReference type="Gene3D" id="1.25.40.10">
    <property type="entry name" value="Tetratricopeptide repeat domain"/>
    <property type="match status" value="4"/>
</dbReference>
<feature type="repeat" description="PPR" evidence="3">
    <location>
        <begin position="222"/>
        <end position="256"/>
    </location>
</feature>
<dbReference type="Pfam" id="PF13041">
    <property type="entry name" value="PPR_2"/>
    <property type="match status" value="4"/>
</dbReference>
<dbReference type="PROSITE" id="PS51375">
    <property type="entry name" value="PPR"/>
    <property type="match status" value="9"/>
</dbReference>
<reference evidence="4 5" key="1">
    <citation type="submission" date="2020-02" db="EMBL/GenBank/DDBJ databases">
        <authorList>
            <person name="Ma Q."/>
            <person name="Huang Y."/>
            <person name="Song X."/>
            <person name="Pei D."/>
        </authorList>
    </citation>
    <scope>NUCLEOTIDE SEQUENCE [LARGE SCALE GENOMIC DNA]</scope>
    <source>
        <strain evidence="4">Sxm20200214</strain>
        <tissue evidence="4">Leaf</tissue>
    </source>
</reference>
<proteinExistence type="inferred from homology"/>
<evidence type="ECO:0000256" key="1">
    <source>
        <dbReference type="ARBA" id="ARBA00007626"/>
    </source>
</evidence>
<dbReference type="EMBL" id="JAAMPC010000014">
    <property type="protein sequence ID" value="KAG2264008.1"/>
    <property type="molecule type" value="Genomic_DNA"/>
</dbReference>
<dbReference type="OrthoDB" id="185373at2759"/>
<feature type="repeat" description="PPR" evidence="3">
    <location>
        <begin position="117"/>
        <end position="152"/>
    </location>
</feature>
<feature type="repeat" description="PPR" evidence="3">
    <location>
        <begin position="316"/>
        <end position="350"/>
    </location>
</feature>
<evidence type="ECO:0008006" key="6">
    <source>
        <dbReference type="Google" id="ProtNLM"/>
    </source>
</evidence>
<dbReference type="Pfam" id="PF01535">
    <property type="entry name" value="PPR"/>
    <property type="match status" value="1"/>
</dbReference>
<accession>A0A8X7Q6J1</accession>
<dbReference type="InterPro" id="IPR050872">
    <property type="entry name" value="PPR_P_subfamily"/>
</dbReference>
<keyword evidence="5" id="KW-1185">Reference proteome</keyword>
<dbReference type="InterPro" id="IPR011990">
    <property type="entry name" value="TPR-like_helical_dom_sf"/>
</dbReference>
<feature type="repeat" description="PPR" evidence="3">
    <location>
        <begin position="187"/>
        <end position="221"/>
    </location>
</feature>
<evidence type="ECO:0000313" key="4">
    <source>
        <dbReference type="EMBL" id="KAG2264008.1"/>
    </source>
</evidence>
<dbReference type="Proteomes" id="UP000886595">
    <property type="component" value="Unassembled WGS sequence"/>
</dbReference>
<evidence type="ECO:0000256" key="2">
    <source>
        <dbReference type="ARBA" id="ARBA00022737"/>
    </source>
</evidence>
<dbReference type="PANTHER" id="PTHR46128">
    <property type="entry name" value="MITOCHONDRIAL GROUP I INTRON SPLICING FACTOR CCM1"/>
    <property type="match status" value="1"/>
</dbReference>
<keyword evidence="2" id="KW-0677">Repeat</keyword>
<dbReference type="NCBIfam" id="TIGR00756">
    <property type="entry name" value="PPR"/>
    <property type="match status" value="7"/>
</dbReference>
<sequence length="452" mass="51659">MVLGLVKFTGLSTRLLNICVHSLCKFRKIEKAETLITDGIRLGVSPDVVTYNTLITGYCHFVGIEEAYAVTRRMRDAGIRPDVATYNSLIAGAARRLMLDRVLYLFDEMLEWGLYPDLWSYNTLMCCYFKLGKQDEAFRVLYKDLRLAGLSPGPDTYNVLLDALCKCGYVDDALEMFREMQSRFKPGLMTYNILINGLCKARRVGTAKWMLTELKRSGYTPNAVTYTTILKLYFKTRRIRRGLELFLEMKREGYTYDGYAYFAVVSALVKTGRTKEAFEYMQELVRNGRRHDIVSYNTLLNLYFREGIWMLWMISDEYTHTIIVNGLLRTGQTRRAEKHFVNMGEMGIGLNLVTCNCLVDGLCKAGHVDRALRLFESMEVKDEYTYTCVVHNLCKETRFVCASKLLLSCYSKGIKIPSSARRAVLSGLRMSGCYGEARMAKAKMKLAQVGDS</sequence>
<feature type="repeat" description="PPR" evidence="3">
    <location>
        <begin position="257"/>
        <end position="291"/>
    </location>
</feature>
<feature type="repeat" description="PPR" evidence="3">
    <location>
        <begin position="47"/>
        <end position="81"/>
    </location>
</feature>
<evidence type="ECO:0000313" key="5">
    <source>
        <dbReference type="Proteomes" id="UP000886595"/>
    </source>
</evidence>
<name>A0A8X7Q6J1_BRACI</name>
<protein>
    <recommendedName>
        <fullName evidence="6">Pentatricopeptide repeat-containing protein</fullName>
    </recommendedName>
</protein>